<keyword evidence="2" id="KW-1185">Reference proteome</keyword>
<dbReference type="EMBL" id="JARK01001345">
    <property type="protein sequence ID" value="EYC27192.1"/>
    <property type="molecule type" value="Genomic_DNA"/>
</dbReference>
<name>A0A016VJI3_9BILA</name>
<evidence type="ECO:0000313" key="1">
    <source>
        <dbReference type="EMBL" id="EYC27192.1"/>
    </source>
</evidence>
<protein>
    <submittedName>
        <fullName evidence="1">Uncharacterized protein</fullName>
    </submittedName>
</protein>
<dbReference type="Proteomes" id="UP000024635">
    <property type="component" value="Unassembled WGS sequence"/>
</dbReference>
<evidence type="ECO:0000313" key="2">
    <source>
        <dbReference type="Proteomes" id="UP000024635"/>
    </source>
</evidence>
<dbReference type="AlphaFoldDB" id="A0A016VJI3"/>
<comment type="caution">
    <text evidence="1">The sequence shown here is derived from an EMBL/GenBank/DDBJ whole genome shotgun (WGS) entry which is preliminary data.</text>
</comment>
<reference evidence="2" key="1">
    <citation type="journal article" date="2015" name="Nat. Genet.">
        <title>The genome and transcriptome of the zoonotic hookworm Ancylostoma ceylanicum identify infection-specific gene families.</title>
        <authorList>
            <person name="Schwarz E.M."/>
            <person name="Hu Y."/>
            <person name="Antoshechkin I."/>
            <person name="Miller M.M."/>
            <person name="Sternberg P.W."/>
            <person name="Aroian R.V."/>
        </authorList>
    </citation>
    <scope>NUCLEOTIDE SEQUENCE</scope>
    <source>
        <strain evidence="2">HY135</strain>
    </source>
</reference>
<proteinExistence type="predicted"/>
<gene>
    <name evidence="1" type="primary">Acey_s0009.g567</name>
    <name evidence="1" type="ORF">Y032_0009g567</name>
</gene>
<sequence length="120" mass="13489">MFTSFQAHIVRSRIITMRCYAAHPCQVAAVLCGPQSPDCGCRRSKDMGPPMEKSESALSIMGHPLVKMVRRRSTAWKRLGHGVVDGVRCASAHLCGKRPDTVKEWCDKEREEITLHRKVN</sequence>
<accession>A0A016VJI3</accession>
<organism evidence="1 2">
    <name type="scientific">Ancylostoma ceylanicum</name>
    <dbReference type="NCBI Taxonomy" id="53326"/>
    <lineage>
        <taxon>Eukaryota</taxon>
        <taxon>Metazoa</taxon>
        <taxon>Ecdysozoa</taxon>
        <taxon>Nematoda</taxon>
        <taxon>Chromadorea</taxon>
        <taxon>Rhabditida</taxon>
        <taxon>Rhabditina</taxon>
        <taxon>Rhabditomorpha</taxon>
        <taxon>Strongyloidea</taxon>
        <taxon>Ancylostomatidae</taxon>
        <taxon>Ancylostomatinae</taxon>
        <taxon>Ancylostoma</taxon>
    </lineage>
</organism>